<sequence length="1139" mass="125468">MSLGSVKAALVNGISEATATLVNFNLDFSLIRLDAPKEFSPVGAILSPSRRESAESGLVHTTARKLGALFDPLLPDTPELIKAYGTRASEIAKKSNSENSHTNYGVFQSQVGVDATSIWASATSGAAAIKAHLLGCILARMWESGEATAVWDEIVGVQKQVIMDKCNEGGGVDMVSWVVAKQQISREELRAWDASARAWLCIADKVKADQQNQFWLAIDKFDMAVTSRSRTYDSVIEVWKDTLAGMELLVSGVSQELRTVNLLLGLSALHLYPDMDVVTKKQPMVRQMDPLVPGILTVGLSRYHTTGDAGIRWSLPLAQLRYYGDPVQRTQLARAEGSRVTLVQFRQLVLGCVLGGWNVHARQTHAALQWIVDLDEQIKAAVAEQPIRLSALELHRSWLSILAEAAQDYLHSDDLDRRIYGRLLNLGRRKAGFLGQPDLPFFGLGEPEVFMELITEVEDKIMYLRTLARTTSFEAADMVIRYRPDWAAGLEYEYATAIPRPKRQFQDMEADSQSLGHTRWLRLPEKSPQLSSEQQQLEKSSEGFHYKPRNNSGIPVSGKENVRPLDCEVIRTFKLGGKPAINWDTAGAAGRLNTFKLCLGDPDEAALFCAQDTISPQLPSFGLPELVQVFKAGAINGPRLLLAFDRSLQHVGSTYLTSLRAMATAVDLYKMLLGATIDIKVIEGHLGRTKWAQALGQERMGGSNYTATASSPEASDTESESDIDEKPRGEGLATHRLYTQHSRLGTRGYNAYMAQDPSNTTAARVHPTLPDGYEDVLDTDVIGLNSSEPARRETSEPATTELGTEFDALMDMHNLAEASPGIFEDPFDTGDYVARDVAERTVNTSQFNLEFRRLLAPFKMTRDEAFACIVLFESGQYDIPPEKLKSVMAFSSNDSLFIAAPMLCSPADEPPAHEIHHVTGNIGRGGIALLIPPAEPRIRKATSNSWNVCNHDPWDGKYLDYFAGTSLHLSYTGYNIPLDIGTHGAQDWEIYLLEAVVSVHEQGEWVADLDILKALQSPQLKRIPDECEQSPRRAELMTTKAHQGRQICAKHAPLAKSSFDGLSGPHELVSLQNWTEFLLRPGPASIVLASSNWQAQLAAASIAVAEGDSAYIVREDSCCYCICDAVVDHRKSPNVVYIS</sequence>
<evidence type="ECO:0000313" key="3">
    <source>
        <dbReference type="Proteomes" id="UP000184356"/>
    </source>
</evidence>
<dbReference type="OrthoDB" id="5354164at2759"/>
<protein>
    <submittedName>
        <fullName evidence="2">Uncharacterized protein</fullName>
    </submittedName>
</protein>
<feature type="compositionally biased region" description="Low complexity" evidence="1">
    <location>
        <begin position="526"/>
        <end position="538"/>
    </location>
</feature>
<evidence type="ECO:0000256" key="1">
    <source>
        <dbReference type="SAM" id="MobiDB-lite"/>
    </source>
</evidence>
<reference evidence="3" key="1">
    <citation type="journal article" date="2017" name="Genome Biol.">
        <title>Comparative genomics reveals high biological diversity and specific adaptations in the industrially and medically important fungal genus Aspergillus.</title>
        <authorList>
            <person name="de Vries R.P."/>
            <person name="Riley R."/>
            <person name="Wiebenga A."/>
            <person name="Aguilar-Osorio G."/>
            <person name="Amillis S."/>
            <person name="Uchima C.A."/>
            <person name="Anderluh G."/>
            <person name="Asadollahi M."/>
            <person name="Askin M."/>
            <person name="Barry K."/>
            <person name="Battaglia E."/>
            <person name="Bayram O."/>
            <person name="Benocci T."/>
            <person name="Braus-Stromeyer S.A."/>
            <person name="Caldana C."/>
            <person name="Canovas D."/>
            <person name="Cerqueira G.C."/>
            <person name="Chen F."/>
            <person name="Chen W."/>
            <person name="Choi C."/>
            <person name="Clum A."/>
            <person name="Dos Santos R.A."/>
            <person name="Damasio A.R."/>
            <person name="Diallinas G."/>
            <person name="Emri T."/>
            <person name="Fekete E."/>
            <person name="Flipphi M."/>
            <person name="Freyberg S."/>
            <person name="Gallo A."/>
            <person name="Gournas C."/>
            <person name="Habgood R."/>
            <person name="Hainaut M."/>
            <person name="Harispe M.L."/>
            <person name="Henrissat B."/>
            <person name="Hilden K.S."/>
            <person name="Hope R."/>
            <person name="Hossain A."/>
            <person name="Karabika E."/>
            <person name="Karaffa L."/>
            <person name="Karanyi Z."/>
            <person name="Krasevec N."/>
            <person name="Kuo A."/>
            <person name="Kusch H."/>
            <person name="LaButti K."/>
            <person name="Lagendijk E.L."/>
            <person name="Lapidus A."/>
            <person name="Levasseur A."/>
            <person name="Lindquist E."/>
            <person name="Lipzen A."/>
            <person name="Logrieco A.F."/>
            <person name="MacCabe A."/>
            <person name="Maekelae M.R."/>
            <person name="Malavazi I."/>
            <person name="Melin P."/>
            <person name="Meyer V."/>
            <person name="Mielnichuk N."/>
            <person name="Miskei M."/>
            <person name="Molnar A.P."/>
            <person name="Mule G."/>
            <person name="Ngan C.Y."/>
            <person name="Orejas M."/>
            <person name="Orosz E."/>
            <person name="Ouedraogo J.P."/>
            <person name="Overkamp K.M."/>
            <person name="Park H.-S."/>
            <person name="Perrone G."/>
            <person name="Piumi F."/>
            <person name="Punt P.J."/>
            <person name="Ram A.F."/>
            <person name="Ramon A."/>
            <person name="Rauscher S."/>
            <person name="Record E."/>
            <person name="Riano-Pachon D.M."/>
            <person name="Robert V."/>
            <person name="Roehrig J."/>
            <person name="Ruller R."/>
            <person name="Salamov A."/>
            <person name="Salih N.S."/>
            <person name="Samson R.A."/>
            <person name="Sandor E."/>
            <person name="Sanguinetti M."/>
            <person name="Schuetze T."/>
            <person name="Sepcic K."/>
            <person name="Shelest E."/>
            <person name="Sherlock G."/>
            <person name="Sophianopoulou V."/>
            <person name="Squina F.M."/>
            <person name="Sun H."/>
            <person name="Susca A."/>
            <person name="Todd R.B."/>
            <person name="Tsang A."/>
            <person name="Unkles S.E."/>
            <person name="van de Wiele N."/>
            <person name="van Rossen-Uffink D."/>
            <person name="Oliveira J.V."/>
            <person name="Vesth T.C."/>
            <person name="Visser J."/>
            <person name="Yu J.-H."/>
            <person name="Zhou M."/>
            <person name="Andersen M.R."/>
            <person name="Archer D.B."/>
            <person name="Baker S.E."/>
            <person name="Benoit I."/>
            <person name="Brakhage A.A."/>
            <person name="Braus G.H."/>
            <person name="Fischer R."/>
            <person name="Frisvad J.C."/>
            <person name="Goldman G.H."/>
            <person name="Houbraken J."/>
            <person name="Oakley B."/>
            <person name="Pocsi I."/>
            <person name="Scazzocchio C."/>
            <person name="Seiboth B."/>
            <person name="vanKuyk P.A."/>
            <person name="Wortman J."/>
            <person name="Dyer P.S."/>
            <person name="Grigoriev I.V."/>
        </authorList>
    </citation>
    <scope>NUCLEOTIDE SEQUENCE [LARGE SCALE GENOMIC DNA]</scope>
    <source>
        <strain evidence="3">CBS 593.65</strain>
    </source>
</reference>
<feature type="region of interest" description="Disordered" evidence="1">
    <location>
        <begin position="702"/>
        <end position="732"/>
    </location>
</feature>
<dbReference type="GeneID" id="63765527"/>
<feature type="region of interest" description="Disordered" evidence="1">
    <location>
        <begin position="525"/>
        <end position="559"/>
    </location>
</feature>
<gene>
    <name evidence="2" type="ORF">ASPSYDRAFT_57921</name>
</gene>
<dbReference type="AlphaFoldDB" id="A0A1L9TGZ4"/>
<name>A0A1L9TGZ4_9EURO</name>
<dbReference type="VEuPathDB" id="FungiDB:ASPSYDRAFT_57921"/>
<keyword evidence="3" id="KW-1185">Reference proteome</keyword>
<proteinExistence type="predicted"/>
<feature type="compositionally biased region" description="Polar residues" evidence="1">
    <location>
        <begin position="703"/>
        <end position="714"/>
    </location>
</feature>
<accession>A0A1L9TGZ4</accession>
<organism evidence="2 3">
    <name type="scientific">Aspergillus sydowii CBS 593.65</name>
    <dbReference type="NCBI Taxonomy" id="1036612"/>
    <lineage>
        <taxon>Eukaryota</taxon>
        <taxon>Fungi</taxon>
        <taxon>Dikarya</taxon>
        <taxon>Ascomycota</taxon>
        <taxon>Pezizomycotina</taxon>
        <taxon>Eurotiomycetes</taxon>
        <taxon>Eurotiomycetidae</taxon>
        <taxon>Eurotiales</taxon>
        <taxon>Aspergillaceae</taxon>
        <taxon>Aspergillus</taxon>
        <taxon>Aspergillus subgen. Nidulantes</taxon>
    </lineage>
</organism>
<dbReference type="Proteomes" id="UP000184356">
    <property type="component" value="Unassembled WGS sequence"/>
</dbReference>
<dbReference type="EMBL" id="KV878586">
    <property type="protein sequence ID" value="OJJ58665.1"/>
    <property type="molecule type" value="Genomic_DNA"/>
</dbReference>
<dbReference type="RefSeq" id="XP_040702471.1">
    <property type="nucleotide sequence ID" value="XM_040849454.1"/>
</dbReference>
<evidence type="ECO:0000313" key="2">
    <source>
        <dbReference type="EMBL" id="OJJ58665.1"/>
    </source>
</evidence>